<keyword evidence="3" id="KW-1185">Reference proteome</keyword>
<evidence type="ECO:0000256" key="1">
    <source>
        <dbReference type="SAM" id="MobiDB-lite"/>
    </source>
</evidence>
<evidence type="ECO:0000313" key="3">
    <source>
        <dbReference type="Proteomes" id="UP000225706"/>
    </source>
</evidence>
<protein>
    <submittedName>
        <fullName evidence="2">Uncharacterized protein</fullName>
    </submittedName>
</protein>
<dbReference type="Proteomes" id="UP000225706">
    <property type="component" value="Unassembled WGS sequence"/>
</dbReference>
<reference evidence="3" key="1">
    <citation type="journal article" date="2017" name="bioRxiv">
        <title>Comparative analysis of the genomes of Stylophora pistillata and Acropora digitifera provides evidence for extensive differences between species of corals.</title>
        <authorList>
            <person name="Voolstra C.R."/>
            <person name="Li Y."/>
            <person name="Liew Y.J."/>
            <person name="Baumgarten S."/>
            <person name="Zoccola D."/>
            <person name="Flot J.-F."/>
            <person name="Tambutte S."/>
            <person name="Allemand D."/>
            <person name="Aranda M."/>
        </authorList>
    </citation>
    <scope>NUCLEOTIDE SEQUENCE [LARGE SCALE GENOMIC DNA]</scope>
</reference>
<accession>A0A2B4RZD2</accession>
<sequence length="239" mass="26838">MQKEKGSPSGVQKTSATASKPLLTFATFRSRKEDDRSKEEIDKSYGRLTFYLCSSDNYLDNLLFEDDDDKSLEEPVFVTEIQDIPSHDNDNSDNEGNPSLVTEAQLISSESREVESGNERSIGCPIYHSLFPLSVIEGHADQCSMWLLDDEEQPCDSQSYGGTSNGVEKTTTVLELTGQQHKATLKDKISELSGQLLSQDTKRLTVRRKFIWLDFKSAMETKIDPKSSLSCFHWGACCR</sequence>
<gene>
    <name evidence="2" type="ORF">AWC38_SpisGene11616</name>
</gene>
<organism evidence="2 3">
    <name type="scientific">Stylophora pistillata</name>
    <name type="common">Smooth cauliflower coral</name>
    <dbReference type="NCBI Taxonomy" id="50429"/>
    <lineage>
        <taxon>Eukaryota</taxon>
        <taxon>Metazoa</taxon>
        <taxon>Cnidaria</taxon>
        <taxon>Anthozoa</taxon>
        <taxon>Hexacorallia</taxon>
        <taxon>Scleractinia</taxon>
        <taxon>Astrocoeniina</taxon>
        <taxon>Pocilloporidae</taxon>
        <taxon>Stylophora</taxon>
    </lineage>
</organism>
<feature type="compositionally biased region" description="Polar residues" evidence="1">
    <location>
        <begin position="9"/>
        <end position="18"/>
    </location>
</feature>
<feature type="region of interest" description="Disordered" evidence="1">
    <location>
        <begin position="1"/>
        <end position="40"/>
    </location>
</feature>
<dbReference type="EMBL" id="LSMT01000195">
    <property type="protein sequence ID" value="PFX23814.1"/>
    <property type="molecule type" value="Genomic_DNA"/>
</dbReference>
<proteinExistence type="predicted"/>
<evidence type="ECO:0000313" key="2">
    <source>
        <dbReference type="EMBL" id="PFX23814.1"/>
    </source>
</evidence>
<comment type="caution">
    <text evidence="2">The sequence shown here is derived from an EMBL/GenBank/DDBJ whole genome shotgun (WGS) entry which is preliminary data.</text>
</comment>
<feature type="compositionally biased region" description="Basic and acidic residues" evidence="1">
    <location>
        <begin position="30"/>
        <end position="40"/>
    </location>
</feature>
<dbReference type="AlphaFoldDB" id="A0A2B4RZD2"/>
<dbReference type="OrthoDB" id="5990523at2759"/>
<name>A0A2B4RZD2_STYPI</name>